<gene>
    <name evidence="1" type="ORF">HGR00_04995</name>
</gene>
<organism evidence="1 2">
    <name type="scientific">Ralstonia insidiosa</name>
    <dbReference type="NCBI Taxonomy" id="190721"/>
    <lineage>
        <taxon>Bacteria</taxon>
        <taxon>Pseudomonadati</taxon>
        <taxon>Pseudomonadota</taxon>
        <taxon>Betaproteobacteria</taxon>
        <taxon>Burkholderiales</taxon>
        <taxon>Burkholderiaceae</taxon>
        <taxon>Ralstonia</taxon>
    </lineage>
</organism>
<protein>
    <submittedName>
        <fullName evidence="1">Uncharacterized protein</fullName>
    </submittedName>
</protein>
<comment type="caution">
    <text evidence="1">The sequence shown here is derived from an EMBL/GenBank/DDBJ whole genome shotgun (WGS) entry which is preliminary data.</text>
</comment>
<sequence>MTVRAKLTLQSVTNHAWSPDSKTLKFGVQYDASIPEDQKFCKATPSGQIEIQIDNPAAVSQFELGKSYYVDFTPA</sequence>
<accession>A0A848P0P1</accession>
<reference evidence="1 2" key="1">
    <citation type="submission" date="2020-04" db="EMBL/GenBank/DDBJ databases">
        <title>Ralstonia insidiosa genome sequencing and assembly.</title>
        <authorList>
            <person name="Martins R.C.R."/>
            <person name="Perdigao-Neto L.V."/>
            <person name="Levin A.S.S."/>
            <person name="Costa S.F."/>
        </authorList>
    </citation>
    <scope>NUCLEOTIDE SEQUENCE [LARGE SCALE GENOMIC DNA]</scope>
    <source>
        <strain evidence="1 2">5047</strain>
    </source>
</reference>
<dbReference type="RefSeq" id="WP_169339442.1">
    <property type="nucleotide sequence ID" value="NZ_JABBZM010000003.1"/>
</dbReference>
<dbReference type="AlphaFoldDB" id="A0A848P0P1"/>
<evidence type="ECO:0000313" key="1">
    <source>
        <dbReference type="EMBL" id="NMV37258.1"/>
    </source>
</evidence>
<proteinExistence type="predicted"/>
<name>A0A848P0P1_9RALS</name>
<evidence type="ECO:0000313" key="2">
    <source>
        <dbReference type="Proteomes" id="UP000575469"/>
    </source>
</evidence>
<dbReference type="EMBL" id="JABBZM010000003">
    <property type="protein sequence ID" value="NMV37258.1"/>
    <property type="molecule type" value="Genomic_DNA"/>
</dbReference>
<dbReference type="Proteomes" id="UP000575469">
    <property type="component" value="Unassembled WGS sequence"/>
</dbReference>